<reference evidence="2 3" key="1">
    <citation type="submission" date="2016-10" db="EMBL/GenBank/DDBJ databases">
        <authorList>
            <person name="de Groot N.N."/>
        </authorList>
    </citation>
    <scope>NUCLEOTIDE SEQUENCE [LARGE SCALE GENOMIC DNA]</scope>
    <source>
        <strain evidence="2 3">CGMCC 4.6533</strain>
    </source>
</reference>
<sequence length="88" mass="9677">MPGRPDPRTAWQADRTHTEVPSPLSLGDTDDYATTEALAAITRITSGNFRLTVRLVGQIERVLKINNISTVTKEVVETARKNLVIGTM</sequence>
<keyword evidence="3" id="KW-1185">Reference proteome</keyword>
<accession>A0A1G8BTS5</accession>
<gene>
    <name evidence="2" type="ORF">SAMN05421869_102114</name>
</gene>
<proteinExistence type="predicted"/>
<evidence type="ECO:0000313" key="3">
    <source>
        <dbReference type="Proteomes" id="UP000199202"/>
    </source>
</evidence>
<feature type="region of interest" description="Disordered" evidence="1">
    <location>
        <begin position="1"/>
        <end position="28"/>
    </location>
</feature>
<dbReference type="EMBL" id="FNDJ01000002">
    <property type="protein sequence ID" value="SDH36479.1"/>
    <property type="molecule type" value="Genomic_DNA"/>
</dbReference>
<organism evidence="2 3">
    <name type="scientific">Nonomuraea jiangxiensis</name>
    <dbReference type="NCBI Taxonomy" id="633440"/>
    <lineage>
        <taxon>Bacteria</taxon>
        <taxon>Bacillati</taxon>
        <taxon>Actinomycetota</taxon>
        <taxon>Actinomycetes</taxon>
        <taxon>Streptosporangiales</taxon>
        <taxon>Streptosporangiaceae</taxon>
        <taxon>Nonomuraea</taxon>
    </lineage>
</organism>
<evidence type="ECO:0000313" key="2">
    <source>
        <dbReference type="EMBL" id="SDH36479.1"/>
    </source>
</evidence>
<protein>
    <submittedName>
        <fullName evidence="2">Uncharacterized protein</fullName>
    </submittedName>
</protein>
<dbReference type="Proteomes" id="UP000199202">
    <property type="component" value="Unassembled WGS sequence"/>
</dbReference>
<dbReference type="STRING" id="633440.SAMN05421869_102114"/>
<name>A0A1G8BTS5_9ACTN</name>
<evidence type="ECO:0000256" key="1">
    <source>
        <dbReference type="SAM" id="MobiDB-lite"/>
    </source>
</evidence>
<dbReference type="AlphaFoldDB" id="A0A1G8BTS5"/>